<reference evidence="1 2" key="1">
    <citation type="submission" date="2014-01" db="EMBL/GenBank/DDBJ databases">
        <authorList>
            <person name="Durkin A.S."/>
            <person name="McCorrison J."/>
            <person name="Torralba M."/>
            <person name="Gillis M."/>
            <person name="Haft D.H."/>
            <person name="Methe B."/>
            <person name="Sutton G."/>
            <person name="Nelson K.E."/>
        </authorList>
    </citation>
    <scope>NUCLEOTIDE SEQUENCE [LARGE SCALE GENOMIC DNA]</scope>
    <source>
        <strain evidence="1 2">205/92</strain>
    </source>
</reference>
<accession>A0AAV3M931</accession>
<dbReference type="Proteomes" id="UP000022311">
    <property type="component" value="Unassembled WGS sequence"/>
</dbReference>
<evidence type="ECO:0000313" key="1">
    <source>
        <dbReference type="EMBL" id="EUD12253.1"/>
    </source>
</evidence>
<protein>
    <submittedName>
        <fullName evidence="1">Uncharacterized protein</fullName>
    </submittedName>
</protein>
<proteinExistence type="predicted"/>
<evidence type="ECO:0000313" key="2">
    <source>
        <dbReference type="Proteomes" id="UP000022311"/>
    </source>
</evidence>
<comment type="caution">
    <text evidence="1">The sequence shown here is derived from an EMBL/GenBank/DDBJ whole genome shotgun (WGS) entry which is preliminary data.</text>
</comment>
<dbReference type="EMBL" id="JALD01000027">
    <property type="protein sequence ID" value="EUD12253.1"/>
    <property type="molecule type" value="Genomic_DNA"/>
</dbReference>
<dbReference type="AlphaFoldDB" id="A0AAV3M931"/>
<name>A0AAV3M931_9GAMM</name>
<sequence>MCGVLCKINSFAVRVKIKFAIPVFVWLNNITGLEVQTYL</sequence>
<organism evidence="1 2">
    <name type="scientific">Providencia alcalifaciens 205/92</name>
    <dbReference type="NCBI Taxonomy" id="1256988"/>
    <lineage>
        <taxon>Bacteria</taxon>
        <taxon>Pseudomonadati</taxon>
        <taxon>Pseudomonadota</taxon>
        <taxon>Gammaproteobacteria</taxon>
        <taxon>Enterobacterales</taxon>
        <taxon>Morganellaceae</taxon>
        <taxon>Providencia</taxon>
    </lineage>
</organism>
<gene>
    <name evidence="1" type="ORF">HMPREF1563_2786</name>
</gene>